<evidence type="ECO:0000259" key="6">
    <source>
        <dbReference type="Pfam" id="PF13476"/>
    </source>
</evidence>
<dbReference type="Proteomes" id="UP000823823">
    <property type="component" value="Unassembled WGS sequence"/>
</dbReference>
<feature type="compositionally biased region" description="Acidic residues" evidence="5">
    <location>
        <begin position="818"/>
        <end position="828"/>
    </location>
</feature>
<dbReference type="GO" id="GO:0006302">
    <property type="term" value="P:double-strand break repair"/>
    <property type="evidence" value="ECO:0007669"/>
    <property type="project" value="InterPro"/>
</dbReference>
<reference evidence="7" key="1">
    <citation type="journal article" date="2021" name="PeerJ">
        <title>Extensive microbial diversity within the chicken gut microbiome revealed by metagenomics and culture.</title>
        <authorList>
            <person name="Gilroy R."/>
            <person name="Ravi A."/>
            <person name="Getino M."/>
            <person name="Pursley I."/>
            <person name="Horton D.L."/>
            <person name="Alikhan N.F."/>
            <person name="Baker D."/>
            <person name="Gharbi K."/>
            <person name="Hall N."/>
            <person name="Watson M."/>
            <person name="Adriaenssens E.M."/>
            <person name="Foster-Nyarko E."/>
            <person name="Jarju S."/>
            <person name="Secka A."/>
            <person name="Antonio M."/>
            <person name="Oren A."/>
            <person name="Chaudhuri R.R."/>
            <person name="La Ragione R."/>
            <person name="Hildebrand F."/>
            <person name="Pallen M.J."/>
        </authorList>
    </citation>
    <scope>NUCLEOTIDE SEQUENCE</scope>
    <source>
        <strain evidence="7">ChiHjej13B12-24818</strain>
    </source>
</reference>
<feature type="domain" description="Rad50/SbcC-type AAA" evidence="6">
    <location>
        <begin position="6"/>
        <end position="229"/>
    </location>
</feature>
<protein>
    <recommendedName>
        <fullName evidence="3">Nuclease SbcCD subunit C</fullName>
    </recommendedName>
</protein>
<comment type="subunit">
    <text evidence="2">Heterodimer of SbcC and SbcD.</text>
</comment>
<comment type="similarity">
    <text evidence="1">Belongs to the SMC family. SbcC subfamily.</text>
</comment>
<feature type="region of interest" description="Disordered" evidence="5">
    <location>
        <begin position="504"/>
        <end position="525"/>
    </location>
</feature>
<reference evidence="7" key="2">
    <citation type="submission" date="2021-04" db="EMBL/GenBank/DDBJ databases">
        <authorList>
            <person name="Gilroy R."/>
        </authorList>
    </citation>
    <scope>NUCLEOTIDE SEQUENCE</scope>
    <source>
        <strain evidence="7">ChiHjej13B12-24818</strain>
    </source>
</reference>
<evidence type="ECO:0000256" key="4">
    <source>
        <dbReference type="SAM" id="Coils"/>
    </source>
</evidence>
<feature type="region of interest" description="Disordered" evidence="5">
    <location>
        <begin position="451"/>
        <end position="473"/>
    </location>
</feature>
<proteinExistence type="inferred from homology"/>
<dbReference type="Pfam" id="PF13476">
    <property type="entry name" value="AAA_23"/>
    <property type="match status" value="1"/>
</dbReference>
<dbReference type="PANTHER" id="PTHR32114">
    <property type="entry name" value="ABC TRANSPORTER ABCH.3"/>
    <property type="match status" value="1"/>
</dbReference>
<dbReference type="InterPro" id="IPR038729">
    <property type="entry name" value="Rad50/SbcC_AAA"/>
</dbReference>
<feature type="region of interest" description="Disordered" evidence="5">
    <location>
        <begin position="805"/>
        <end position="829"/>
    </location>
</feature>
<feature type="compositionally biased region" description="Basic and acidic residues" evidence="5">
    <location>
        <begin position="509"/>
        <end position="521"/>
    </location>
</feature>
<evidence type="ECO:0000313" key="8">
    <source>
        <dbReference type="Proteomes" id="UP000823823"/>
    </source>
</evidence>
<feature type="region of interest" description="Disordered" evidence="5">
    <location>
        <begin position="553"/>
        <end position="577"/>
    </location>
</feature>
<dbReference type="Gene3D" id="3.40.50.300">
    <property type="entry name" value="P-loop containing nucleotide triphosphate hydrolases"/>
    <property type="match status" value="2"/>
</dbReference>
<evidence type="ECO:0000256" key="2">
    <source>
        <dbReference type="ARBA" id="ARBA00011322"/>
    </source>
</evidence>
<gene>
    <name evidence="7" type="ORF">H9786_15660</name>
</gene>
<sequence>MKLHHLRLRGIGPFRDEVQIDFTALGASGMFLLEGPTGSGKSTVLDAIVYALYGSVAGDGASGDRIRSQFADPRTQSLIDLIFETSHGLYRVLRTPEYFRPRKRRSASGSDTLVKEQAKALLWRLGSPDLITEALEDTAGQGAGLTPIASRLDEVGREIARAVGLSRAQFTQTVLLPQNEFARFLRARTGERQGVLQRVFGTEIYEDIEKQLEQMRRDAAKQVDAATAALDRALAGFLEACALEDEQMRAALEGHAEHRRFDELTDCLQQVSDQATAASEEAAARSQAARARETEARATADSAAIRLQRIDRRRELDQLAARLAAQAKDAASARTRLDRDRLAQPIAGAISRRDQARRIQADREKARLAQLERHRESHPELVELAEGAHPLEDLADAVEEATSRAGALTALVELEQGLPDREEALATRRAALEEERTALAELDQQIAARPEARSRLVTERDTARQGAEGLADARTAATEAARRLEQARTATRLAADVTAAETAAATAREAADRAATHEAEQRRRRNAGLAAELAYGLAEGDPCPVCGATAHPEPAETGADHVDAETVETAEEERRVADAAHQSARERLTLARSKHEQALELAGGLSVEDAETAQHEAAAAVEAITAQQAEATRLEKILEEHDEHDRTLSARRQKQAVAIEGETSALTALATALEEDQQRLTAARAGAATVAAQRRAHTERARIGRELREAHVSADQAATRAAELAAEVDQATARARELAAELAGPADLAEPTDAAEPTDPAEPTEPAGAADPAAPADLADFADDEAVRDALLGDRDRADLEAQLSRRATDQARHADGMAEEGIAEADPSEAARTAAADALETLRAAVGQAQSATTAADQQAGRLAATAQATTAARERVDTAVAQLTAVGEDAGAVVRVADLATGRSADGDRIQLSTYVLMRRFEDVIDAANSRLSQFSGSTLELIRDTGARGVRKTGLDLQIIDHRTDESRLPETLSGGETFIVSLALALGLADIVTGEAGGMQMETLFIDEGFGSLDPEALDRVVAEIGKLADHGRTIGVVSHVGEMKSRIAEQIHVRRTPAGPSTLSVSA</sequence>
<dbReference type="SUPFAM" id="SSF52540">
    <property type="entry name" value="P-loop containing nucleoside triphosphate hydrolases"/>
    <property type="match status" value="1"/>
</dbReference>
<dbReference type="GO" id="GO:0016887">
    <property type="term" value="F:ATP hydrolysis activity"/>
    <property type="evidence" value="ECO:0007669"/>
    <property type="project" value="InterPro"/>
</dbReference>
<name>A0A9D2LG07_9MICO</name>
<feature type="region of interest" description="Disordered" evidence="5">
    <location>
        <begin position="743"/>
        <end position="775"/>
    </location>
</feature>
<feature type="compositionally biased region" description="Low complexity" evidence="5">
    <location>
        <begin position="749"/>
        <end position="758"/>
    </location>
</feature>
<feature type="compositionally biased region" description="Low complexity" evidence="5">
    <location>
        <begin position="764"/>
        <end position="775"/>
    </location>
</feature>
<evidence type="ECO:0000256" key="1">
    <source>
        <dbReference type="ARBA" id="ARBA00006930"/>
    </source>
</evidence>
<accession>A0A9D2LG07</accession>
<evidence type="ECO:0000256" key="5">
    <source>
        <dbReference type="SAM" id="MobiDB-lite"/>
    </source>
</evidence>
<dbReference type="InterPro" id="IPR027417">
    <property type="entry name" value="P-loop_NTPase"/>
</dbReference>
<organism evidence="7 8">
    <name type="scientific">Candidatus Brachybacterium merdavium</name>
    <dbReference type="NCBI Taxonomy" id="2838513"/>
    <lineage>
        <taxon>Bacteria</taxon>
        <taxon>Bacillati</taxon>
        <taxon>Actinomycetota</taxon>
        <taxon>Actinomycetes</taxon>
        <taxon>Micrococcales</taxon>
        <taxon>Dermabacteraceae</taxon>
        <taxon>Brachybacterium</taxon>
    </lineage>
</organism>
<feature type="compositionally biased region" description="Basic and acidic residues" evidence="5">
    <location>
        <begin position="807"/>
        <end position="817"/>
    </location>
</feature>
<keyword evidence="4" id="KW-0175">Coiled coil</keyword>
<dbReference type="EMBL" id="DWZH01000130">
    <property type="protein sequence ID" value="HJB11934.1"/>
    <property type="molecule type" value="Genomic_DNA"/>
</dbReference>
<feature type="compositionally biased region" description="Basic and acidic residues" evidence="5">
    <location>
        <begin position="451"/>
        <end position="463"/>
    </location>
</feature>
<dbReference type="PANTHER" id="PTHR32114:SF2">
    <property type="entry name" value="ABC TRANSPORTER ABCH.3"/>
    <property type="match status" value="1"/>
</dbReference>
<dbReference type="AlphaFoldDB" id="A0A9D2LG07"/>
<feature type="coiled-coil region" evidence="4">
    <location>
        <begin position="714"/>
        <end position="741"/>
    </location>
</feature>
<evidence type="ECO:0000313" key="7">
    <source>
        <dbReference type="EMBL" id="HJB11934.1"/>
    </source>
</evidence>
<comment type="caution">
    <text evidence="7">The sequence shown here is derived from an EMBL/GenBank/DDBJ whole genome shotgun (WGS) entry which is preliminary data.</text>
</comment>
<evidence type="ECO:0000256" key="3">
    <source>
        <dbReference type="ARBA" id="ARBA00013368"/>
    </source>
</evidence>